<dbReference type="Proteomes" id="UP001257277">
    <property type="component" value="Unassembled WGS sequence"/>
</dbReference>
<keyword evidence="2" id="KW-1185">Reference proteome</keyword>
<organism evidence="1 2">
    <name type="scientific">Asprobacillus argus</name>
    <dbReference type="NCBI Taxonomy" id="3076534"/>
    <lineage>
        <taxon>Bacteria</taxon>
        <taxon>Pseudomonadati</taxon>
        <taxon>Bacteroidota</taxon>
        <taxon>Flavobacteriia</taxon>
        <taxon>Flavobacteriales</taxon>
        <taxon>Flavobacteriaceae</taxon>
        <taxon>Asprobacillus</taxon>
    </lineage>
</organism>
<protein>
    <submittedName>
        <fullName evidence="1">Uncharacterized protein</fullName>
    </submittedName>
</protein>
<evidence type="ECO:0000313" key="1">
    <source>
        <dbReference type="EMBL" id="MDT7830977.1"/>
    </source>
</evidence>
<comment type="caution">
    <text evidence="1">The sequence shown here is derived from an EMBL/GenBank/DDBJ whole genome shotgun (WGS) entry which is preliminary data.</text>
</comment>
<accession>A0ABU3LBA9</accession>
<gene>
    <name evidence="1" type="ORF">RQM59_01215</name>
</gene>
<name>A0ABU3LBA9_9FLAO</name>
<sequence>MKLLFCYICILFMGIMPIADEGVSITSNMNGFNLIGNPYPLCIPASPKIQQQGFSKIKDKSSYSLIFLCTLENPYRTVFPYSIFVSPSND</sequence>
<proteinExistence type="predicted"/>
<dbReference type="EMBL" id="JAVTTO010000001">
    <property type="protein sequence ID" value="MDT7830977.1"/>
    <property type="molecule type" value="Genomic_DNA"/>
</dbReference>
<reference evidence="1 2" key="1">
    <citation type="submission" date="2023-09" db="EMBL/GenBank/DDBJ databases">
        <title>Novel taxa isolated from Blanes Bay.</title>
        <authorList>
            <person name="Rey-Velasco X."/>
            <person name="Lucena T."/>
        </authorList>
    </citation>
    <scope>NUCLEOTIDE SEQUENCE [LARGE SCALE GENOMIC DNA]</scope>
    <source>
        <strain evidence="1 2">S356</strain>
    </source>
</reference>
<dbReference type="RefSeq" id="WP_349240233.1">
    <property type="nucleotide sequence ID" value="NZ_JAVTTO010000001.1"/>
</dbReference>
<evidence type="ECO:0000313" key="2">
    <source>
        <dbReference type="Proteomes" id="UP001257277"/>
    </source>
</evidence>